<keyword evidence="1" id="KW-1133">Transmembrane helix</keyword>
<evidence type="ECO:0000256" key="1">
    <source>
        <dbReference type="SAM" id="Phobius"/>
    </source>
</evidence>
<name>A0A183IAA2_9BILA</name>
<dbReference type="AlphaFoldDB" id="A0A183IAA2"/>
<evidence type="ECO:0000313" key="3">
    <source>
        <dbReference type="Proteomes" id="UP000270296"/>
    </source>
</evidence>
<dbReference type="Proteomes" id="UP000270296">
    <property type="component" value="Unassembled WGS sequence"/>
</dbReference>
<keyword evidence="1" id="KW-0812">Transmembrane</keyword>
<dbReference type="WBParaSite" id="SBAD_0000056801-mRNA-1">
    <property type="protein sequence ID" value="SBAD_0000056801-mRNA-1"/>
    <property type="gene ID" value="SBAD_0000056801"/>
</dbReference>
<feature type="transmembrane region" description="Helical" evidence="1">
    <location>
        <begin position="70"/>
        <end position="89"/>
    </location>
</feature>
<dbReference type="EMBL" id="UZAM01001736">
    <property type="protein sequence ID" value="VDO84931.1"/>
    <property type="molecule type" value="Genomic_DNA"/>
</dbReference>
<keyword evidence="3" id="KW-1185">Reference proteome</keyword>
<accession>A0A183IAA2</accession>
<feature type="transmembrane region" description="Helical" evidence="1">
    <location>
        <begin position="12"/>
        <end position="36"/>
    </location>
</feature>
<keyword evidence="1" id="KW-0472">Membrane</keyword>
<protein>
    <submittedName>
        <fullName evidence="4">7TM_GPCR_Srx domain-containing protein</fullName>
    </submittedName>
</protein>
<evidence type="ECO:0000313" key="2">
    <source>
        <dbReference type="EMBL" id="VDO84931.1"/>
    </source>
</evidence>
<gene>
    <name evidence="2" type="ORF">SBAD_LOCUS546</name>
</gene>
<organism evidence="4">
    <name type="scientific">Soboliphyme baturini</name>
    <dbReference type="NCBI Taxonomy" id="241478"/>
    <lineage>
        <taxon>Eukaryota</taxon>
        <taxon>Metazoa</taxon>
        <taxon>Ecdysozoa</taxon>
        <taxon>Nematoda</taxon>
        <taxon>Enoplea</taxon>
        <taxon>Dorylaimia</taxon>
        <taxon>Dioctophymatida</taxon>
        <taxon>Dioctophymatoidea</taxon>
        <taxon>Soboliphymatidae</taxon>
        <taxon>Soboliphyme</taxon>
    </lineage>
</organism>
<reference evidence="4" key="1">
    <citation type="submission" date="2016-06" db="UniProtKB">
        <authorList>
            <consortium name="WormBaseParasite"/>
        </authorList>
    </citation>
    <scope>IDENTIFICATION</scope>
</reference>
<reference evidence="2 3" key="2">
    <citation type="submission" date="2018-11" db="EMBL/GenBank/DDBJ databases">
        <authorList>
            <consortium name="Pathogen Informatics"/>
        </authorList>
    </citation>
    <scope>NUCLEOTIDE SEQUENCE [LARGE SCALE GENOMIC DNA]</scope>
</reference>
<sequence>WYHSLTERRKFNIFLISVTASFVVSSLHLLDCFMYVAEAYTRNGTTIYELRAADFVFSTQYIVYEVFVDLMLPVASISLMIAFNGFFYYKIKSRHTSWRIRFNAGNKVNSEVVVEKTFSCSQHSTPSSKINLLVAIVAVILVAEQVSRIMRGFNLFILIDDELLEKQPLSEEGQREIRKITYFAISSAINTIKMCVTSDVYHLCQTLNTHAKVGSATLFKLIIVKRLKIFPIVHSSVCTTFYFLCDE</sequence>
<evidence type="ECO:0000313" key="4">
    <source>
        <dbReference type="WBParaSite" id="SBAD_0000056801-mRNA-1"/>
    </source>
</evidence>
<proteinExistence type="predicted"/>